<protein>
    <submittedName>
        <fullName evidence="1">6905_t:CDS:1</fullName>
    </submittedName>
</protein>
<proteinExistence type="predicted"/>
<name>A0ACA9NT91_9GLOM</name>
<feature type="non-terminal residue" evidence="1">
    <location>
        <position position="1"/>
    </location>
</feature>
<comment type="caution">
    <text evidence="1">The sequence shown here is derived from an EMBL/GenBank/DDBJ whole genome shotgun (WGS) entry which is preliminary data.</text>
</comment>
<dbReference type="Proteomes" id="UP000789366">
    <property type="component" value="Unassembled WGS sequence"/>
</dbReference>
<accession>A0ACA9NT91</accession>
<evidence type="ECO:0000313" key="1">
    <source>
        <dbReference type="EMBL" id="CAG8673678.1"/>
    </source>
</evidence>
<sequence>EIYEKCWEHNPSYRYDKISDILKALDNIKQTPIYSEESKDISPEALLNLESDLTKAMELSISTPRFLQSFEKLFSEIGNSCEIMQLNKRICAELYECILLAEYHMKLLKSRSSRYNYNTSVTLKDMMLFKQIVENIKKFIEDISNIRGLELYIQKVNSVITLERINNETTKLLVEFNESMSSLFQTQEPKVVNAIQCDFKDVNTMFNVIKKVINQLANNLSEDKLHDEQTIIVNKIDSDNHLKIGDSIVFCKKFDLNQRKDIFAQAAFLKSLEGLPNNGQYMEI</sequence>
<keyword evidence="2" id="KW-1185">Reference proteome</keyword>
<organism evidence="1 2">
    <name type="scientific">Cetraspora pellucida</name>
    <dbReference type="NCBI Taxonomy" id="1433469"/>
    <lineage>
        <taxon>Eukaryota</taxon>
        <taxon>Fungi</taxon>
        <taxon>Fungi incertae sedis</taxon>
        <taxon>Mucoromycota</taxon>
        <taxon>Glomeromycotina</taxon>
        <taxon>Glomeromycetes</taxon>
        <taxon>Diversisporales</taxon>
        <taxon>Gigasporaceae</taxon>
        <taxon>Cetraspora</taxon>
    </lineage>
</organism>
<gene>
    <name evidence="1" type="ORF">SPELUC_LOCUS9796</name>
</gene>
<evidence type="ECO:0000313" key="2">
    <source>
        <dbReference type="Proteomes" id="UP000789366"/>
    </source>
</evidence>
<dbReference type="EMBL" id="CAJVPW010016947">
    <property type="protein sequence ID" value="CAG8673678.1"/>
    <property type="molecule type" value="Genomic_DNA"/>
</dbReference>
<reference evidence="1" key="1">
    <citation type="submission" date="2021-06" db="EMBL/GenBank/DDBJ databases">
        <authorList>
            <person name="Kallberg Y."/>
            <person name="Tangrot J."/>
            <person name="Rosling A."/>
        </authorList>
    </citation>
    <scope>NUCLEOTIDE SEQUENCE</scope>
    <source>
        <strain evidence="1">28 12/20/2015</strain>
    </source>
</reference>